<dbReference type="RefSeq" id="WP_010388138.1">
    <property type="nucleotide sequence ID" value="NZ_FBSX01000005.1"/>
</dbReference>
<keyword evidence="4" id="KW-1185">Reference proteome</keyword>
<evidence type="ECO:0000313" key="1">
    <source>
        <dbReference type="EMBL" id="CUW04014.1"/>
    </source>
</evidence>
<dbReference type="AlphaFoldDB" id="A0AAN2UF42"/>
<organism evidence="1 3">
    <name type="scientific">Leuconostoc inhae</name>
    <dbReference type="NCBI Taxonomy" id="178001"/>
    <lineage>
        <taxon>Bacteria</taxon>
        <taxon>Bacillati</taxon>
        <taxon>Bacillota</taxon>
        <taxon>Bacilli</taxon>
        <taxon>Lactobacillales</taxon>
        <taxon>Lactobacillaceae</taxon>
        <taxon>Leuconostoc</taxon>
    </lineage>
</organism>
<evidence type="ECO:0000313" key="4">
    <source>
        <dbReference type="Proteomes" id="UP000199047"/>
    </source>
</evidence>
<comment type="caution">
    <text evidence="1">The sequence shown here is derived from an EMBL/GenBank/DDBJ whole genome shotgun (WGS) entry which is preliminary data.</text>
</comment>
<dbReference type="Proteomes" id="UP000198868">
    <property type="component" value="Unassembled WGS sequence"/>
</dbReference>
<protein>
    <submittedName>
        <fullName evidence="1">Uncharacterized protein</fullName>
    </submittedName>
</protein>
<sequence length="47" mass="5289">MSVTGMIADLIEEARQDNEDYADAMKVINSQNREYVSAEEIRAKLGL</sequence>
<dbReference type="GeneID" id="79851176"/>
<evidence type="ECO:0000313" key="3">
    <source>
        <dbReference type="Proteomes" id="UP000198868"/>
    </source>
</evidence>
<reference evidence="3 4" key="1">
    <citation type="submission" date="2015-12" db="EMBL/GenBank/DDBJ databases">
        <authorList>
            <person name="Andreevskaya M."/>
        </authorList>
    </citation>
    <scope>NUCLEOTIDE SEQUENCE [LARGE SCALE GENOMIC DNA]</scope>
    <source>
        <strain evidence="2 4">KSL4-2</strain>
        <strain evidence="1 3">PL111</strain>
    </source>
</reference>
<name>A0AAN2UF42_9LACO</name>
<evidence type="ECO:0000313" key="2">
    <source>
        <dbReference type="EMBL" id="CUW20703.1"/>
    </source>
</evidence>
<dbReference type="EMBL" id="FBTU01000001">
    <property type="protein sequence ID" value="CUW04014.1"/>
    <property type="molecule type" value="Genomic_DNA"/>
</dbReference>
<dbReference type="Proteomes" id="UP000199047">
    <property type="component" value="Unassembled WGS sequence"/>
</dbReference>
<dbReference type="EMBL" id="FBTB01000023">
    <property type="protein sequence ID" value="CUW20703.1"/>
    <property type="molecule type" value="Genomic_DNA"/>
</dbReference>
<gene>
    <name evidence="2" type="ORF">KSL4_1893</name>
    <name evidence="1" type="ORF">PL111_1795</name>
</gene>
<accession>A0AAN2UF42</accession>
<proteinExistence type="predicted"/>